<proteinExistence type="predicted"/>
<dbReference type="EMBL" id="CP001154">
    <property type="protein sequence ID" value="ACO74526.1"/>
    <property type="molecule type" value="Genomic_DNA"/>
</dbReference>
<feature type="region of interest" description="Disordered" evidence="1">
    <location>
        <begin position="23"/>
        <end position="103"/>
    </location>
</feature>
<dbReference type="GeneID" id="75110334"/>
<keyword evidence="3" id="KW-1185">Reference proteome</keyword>
<accession>C1D7T6</accession>
<reference evidence="2 3" key="1">
    <citation type="journal article" date="2009" name="PLoS Genet.">
        <title>The complete genome and proteome of Laribacter hongkongensis reveal potential mechanisms for adaptations to different temperatures and habitats.</title>
        <authorList>
            <person name="Woo P.C."/>
            <person name="Lau S.K."/>
            <person name="Tse H."/>
            <person name="Teng J.L."/>
            <person name="Curreem S.O."/>
            <person name="Tsang A.K."/>
            <person name="Fan R.Y."/>
            <person name="Wong G.K."/>
            <person name="Huang Y."/>
            <person name="Loman N.J."/>
            <person name="Snyder L.A."/>
            <person name="Cai J.J."/>
            <person name="Huang J.D."/>
            <person name="Mak W."/>
            <person name="Pallen M.J."/>
            <person name="Lok S."/>
            <person name="Yuen K.Y."/>
        </authorList>
    </citation>
    <scope>NUCLEOTIDE SEQUENCE [LARGE SCALE GENOMIC DNA]</scope>
    <source>
        <strain evidence="2 3">HLHK9</strain>
    </source>
</reference>
<gene>
    <name evidence="2" type="ordered locus">LHK_01538</name>
</gene>
<dbReference type="HOGENOM" id="CLU_162490_0_0_4"/>
<evidence type="ECO:0000313" key="3">
    <source>
        <dbReference type="Proteomes" id="UP000002010"/>
    </source>
</evidence>
<organism evidence="2 3">
    <name type="scientific">Laribacter hongkongensis (strain HLHK9)</name>
    <dbReference type="NCBI Taxonomy" id="557598"/>
    <lineage>
        <taxon>Bacteria</taxon>
        <taxon>Pseudomonadati</taxon>
        <taxon>Pseudomonadota</taxon>
        <taxon>Betaproteobacteria</taxon>
        <taxon>Neisseriales</taxon>
        <taxon>Aquaspirillaceae</taxon>
        <taxon>Laribacter</taxon>
    </lineage>
</organism>
<dbReference type="KEGG" id="lhk:LHK_01538"/>
<dbReference type="Proteomes" id="UP000002010">
    <property type="component" value="Chromosome"/>
</dbReference>
<evidence type="ECO:0000313" key="2">
    <source>
        <dbReference type="EMBL" id="ACO74526.1"/>
    </source>
</evidence>
<dbReference type="eggNOG" id="ENOG502ZP9K">
    <property type="taxonomic scope" value="Bacteria"/>
</dbReference>
<evidence type="ECO:0000256" key="1">
    <source>
        <dbReference type="SAM" id="MobiDB-lite"/>
    </source>
</evidence>
<dbReference type="AlphaFoldDB" id="C1D7T6"/>
<sequence length="103" mass="10180">MPAAPIVAAVAAVAGTAYSMYSGERSAKAQANAQRQAEANARKQQKAADEANNRANQKRADPGAALDAAAQAGKSGASGTMLTGPEGIDPSALTLGKNTLLGG</sequence>
<feature type="compositionally biased region" description="Low complexity" evidence="1">
    <location>
        <begin position="28"/>
        <end position="39"/>
    </location>
</feature>
<feature type="compositionally biased region" description="Low complexity" evidence="1">
    <location>
        <begin position="62"/>
        <end position="79"/>
    </location>
</feature>
<dbReference type="RefSeq" id="WP_012697012.1">
    <property type="nucleotide sequence ID" value="NC_012559.1"/>
</dbReference>
<dbReference type="STRING" id="557598.LHK_01538"/>
<protein>
    <submittedName>
        <fullName evidence="2">Uncharacterized protein</fullName>
    </submittedName>
</protein>
<name>C1D7T6_LARHH</name>